<accession>A0AAV9UK42</accession>
<keyword evidence="2" id="KW-1185">Reference proteome</keyword>
<evidence type="ECO:0000313" key="1">
    <source>
        <dbReference type="EMBL" id="KAK6341534.1"/>
    </source>
</evidence>
<gene>
    <name evidence="1" type="ORF">TWF696_008606</name>
</gene>
<comment type="caution">
    <text evidence="1">The sequence shown here is derived from an EMBL/GenBank/DDBJ whole genome shotgun (WGS) entry which is preliminary data.</text>
</comment>
<reference evidence="1 2" key="1">
    <citation type="submission" date="2019-10" db="EMBL/GenBank/DDBJ databases">
        <authorList>
            <person name="Palmer J.M."/>
        </authorList>
    </citation>
    <scope>NUCLEOTIDE SEQUENCE [LARGE SCALE GENOMIC DNA]</scope>
    <source>
        <strain evidence="1 2">TWF696</strain>
    </source>
</reference>
<protein>
    <submittedName>
        <fullName evidence="1">Uncharacterized protein</fullName>
    </submittedName>
</protein>
<dbReference type="Proteomes" id="UP001375240">
    <property type="component" value="Unassembled WGS sequence"/>
</dbReference>
<dbReference type="EMBL" id="JAVHNQ010000007">
    <property type="protein sequence ID" value="KAK6341534.1"/>
    <property type="molecule type" value="Genomic_DNA"/>
</dbReference>
<organism evidence="1 2">
    <name type="scientific">Orbilia brochopaga</name>
    <dbReference type="NCBI Taxonomy" id="3140254"/>
    <lineage>
        <taxon>Eukaryota</taxon>
        <taxon>Fungi</taxon>
        <taxon>Dikarya</taxon>
        <taxon>Ascomycota</taxon>
        <taxon>Pezizomycotina</taxon>
        <taxon>Orbiliomycetes</taxon>
        <taxon>Orbiliales</taxon>
        <taxon>Orbiliaceae</taxon>
        <taxon>Orbilia</taxon>
    </lineage>
</organism>
<name>A0AAV9UK42_9PEZI</name>
<proteinExistence type="predicted"/>
<evidence type="ECO:0000313" key="2">
    <source>
        <dbReference type="Proteomes" id="UP001375240"/>
    </source>
</evidence>
<dbReference type="AlphaFoldDB" id="A0AAV9UK42"/>
<sequence length="303" mass="34570">MHPLPQHRVTRAGKPSNLTALLLDTDALPLRNIGRLILEGAITSKGGKTLPFKVWGQIYDDVKESLYNGKSSEARWALVLCTDIQFADDSIGGGDGAVAKSITCSRVIYQDDCNEDSQLARPEAMYYAMDMKRAETRLCRPYTSTPPLHFDGTKAFTIFLYDRYSREDCLLPDCLYDGVGVPDIIARIRGGKCNLCLESRTFCSDCSVPGFVDTLGFEAAPPYEHMVRCDDKVMCALCIGLERAKEDKKYWRRYDPSRTTGEERNERFGRFWKYLEGNGYFPGDDTHERIYRRKDYDMDEEYL</sequence>